<name>A0A3Q7IV81_SOLLC</name>
<dbReference type="InParanoid" id="A0A3Q7IV81"/>
<sequence length="11" mass="1419">WYQLCLLLETH</sequence>
<organism evidence="1">
    <name type="scientific">Solanum lycopersicum</name>
    <name type="common">Tomato</name>
    <name type="synonym">Lycopersicon esculentum</name>
    <dbReference type="NCBI Taxonomy" id="4081"/>
    <lineage>
        <taxon>Eukaryota</taxon>
        <taxon>Viridiplantae</taxon>
        <taxon>Streptophyta</taxon>
        <taxon>Embryophyta</taxon>
        <taxon>Tracheophyta</taxon>
        <taxon>Spermatophyta</taxon>
        <taxon>Magnoliopsida</taxon>
        <taxon>eudicotyledons</taxon>
        <taxon>Gunneridae</taxon>
        <taxon>Pentapetalae</taxon>
        <taxon>asterids</taxon>
        <taxon>lamiids</taxon>
        <taxon>Solanales</taxon>
        <taxon>Solanaceae</taxon>
        <taxon>Solanoideae</taxon>
        <taxon>Solaneae</taxon>
        <taxon>Solanum</taxon>
        <taxon>Solanum subgen. Lycopersicon</taxon>
    </lineage>
</organism>
<accession>A0A3Q7IV81</accession>
<reference evidence="1" key="1">
    <citation type="journal article" date="2012" name="Nature">
        <title>The tomato genome sequence provides insights into fleshy fruit evolution.</title>
        <authorList>
            <consortium name="Tomato Genome Consortium"/>
        </authorList>
    </citation>
    <scope>NUCLEOTIDE SEQUENCE [LARGE SCALE GENOMIC DNA]</scope>
    <source>
        <strain evidence="1">cv. Heinz 1706</strain>
    </source>
</reference>
<proteinExistence type="predicted"/>
<dbReference type="EnsemblPlants" id="Solyc11g032060.2.1">
    <property type="protein sequence ID" value="Solyc11g032060.2.1.1"/>
    <property type="gene ID" value="Solyc11g032060.2"/>
</dbReference>
<protein>
    <submittedName>
        <fullName evidence="1">Uncharacterized protein</fullName>
    </submittedName>
</protein>
<evidence type="ECO:0000313" key="2">
    <source>
        <dbReference type="Proteomes" id="UP000004994"/>
    </source>
</evidence>
<reference evidence="1" key="2">
    <citation type="submission" date="2019-01" db="UniProtKB">
        <authorList>
            <consortium name="EnsemblPlants"/>
        </authorList>
    </citation>
    <scope>IDENTIFICATION</scope>
    <source>
        <strain evidence="1">cv. Heinz 1706</strain>
    </source>
</reference>
<evidence type="ECO:0000313" key="1">
    <source>
        <dbReference type="EnsemblPlants" id="Solyc11g032060.2.1.1"/>
    </source>
</evidence>
<dbReference type="Gramene" id="Solyc11g032060.2.1">
    <property type="protein sequence ID" value="Solyc11g032060.2.1.1"/>
    <property type="gene ID" value="Solyc11g032060.2"/>
</dbReference>
<dbReference type="Proteomes" id="UP000004994">
    <property type="component" value="Chromosome 11"/>
</dbReference>
<keyword evidence="2" id="KW-1185">Reference proteome</keyword>